<reference evidence="1 2" key="1">
    <citation type="submission" date="2018-04" db="EMBL/GenBank/DDBJ databases">
        <title>Genomic Encyclopedia of Archaeal and Bacterial Type Strains, Phase II (KMG-II): from individual species to whole genera.</title>
        <authorList>
            <person name="Goeker M."/>
        </authorList>
    </citation>
    <scope>NUCLEOTIDE SEQUENCE [LARGE SCALE GENOMIC DNA]</scope>
    <source>
        <strain evidence="1 2">DSM 21823</strain>
    </source>
</reference>
<evidence type="ECO:0000313" key="2">
    <source>
        <dbReference type="Proteomes" id="UP000244224"/>
    </source>
</evidence>
<evidence type="ECO:0000313" key="1">
    <source>
        <dbReference type="EMBL" id="PTX41397.1"/>
    </source>
</evidence>
<dbReference type="Proteomes" id="UP000244224">
    <property type="component" value="Unassembled WGS sequence"/>
</dbReference>
<feature type="non-terminal residue" evidence="1">
    <location>
        <position position="60"/>
    </location>
</feature>
<accession>A0A2T6AC78</accession>
<comment type="caution">
    <text evidence="1">The sequence shown here is derived from an EMBL/GenBank/DDBJ whole genome shotgun (WGS) entry which is preliminary data.</text>
</comment>
<proteinExistence type="predicted"/>
<keyword evidence="2" id="KW-1185">Reference proteome</keyword>
<dbReference type="AlphaFoldDB" id="A0A2T6AC78"/>
<protein>
    <recommendedName>
        <fullName evidence="3">Phage integrase family protein with SAM-like domain</fullName>
    </recommendedName>
</protein>
<dbReference type="EMBL" id="QBKP01000029">
    <property type="protein sequence ID" value="PTX41397.1"/>
    <property type="molecule type" value="Genomic_DNA"/>
</dbReference>
<gene>
    <name evidence="1" type="ORF">C8N34_1291</name>
</gene>
<dbReference type="RefSeq" id="WP_211317741.1">
    <property type="nucleotide sequence ID" value="NZ_QBKP01000029.1"/>
</dbReference>
<name>A0A2T6AC78_9RHOB</name>
<organism evidence="1 2">
    <name type="scientific">Gemmobacter caeni</name>
    <dbReference type="NCBI Taxonomy" id="589035"/>
    <lineage>
        <taxon>Bacteria</taxon>
        <taxon>Pseudomonadati</taxon>
        <taxon>Pseudomonadota</taxon>
        <taxon>Alphaproteobacteria</taxon>
        <taxon>Rhodobacterales</taxon>
        <taxon>Paracoccaceae</taxon>
        <taxon>Gemmobacter</taxon>
    </lineage>
</organism>
<sequence length="60" mass="6892">MAKKVQPTCLDPYISSFEESLAPTHMQRRALSNYRFQLRRFGRVLEAHGVEPTSLTLEIA</sequence>
<evidence type="ECO:0008006" key="3">
    <source>
        <dbReference type="Google" id="ProtNLM"/>
    </source>
</evidence>